<name>A0A178ZDL6_9EURO</name>
<proteinExistence type="predicted"/>
<keyword evidence="3" id="KW-1185">Reference proteome</keyword>
<dbReference type="GeneID" id="30012169"/>
<feature type="region of interest" description="Disordered" evidence="1">
    <location>
        <begin position="1"/>
        <end position="139"/>
    </location>
</feature>
<dbReference type="EMBL" id="LVYI01000007">
    <property type="protein sequence ID" value="OAP57263.1"/>
    <property type="molecule type" value="Genomic_DNA"/>
</dbReference>
<evidence type="ECO:0000313" key="3">
    <source>
        <dbReference type="Proteomes" id="UP000078343"/>
    </source>
</evidence>
<protein>
    <recommendedName>
        <fullName evidence="4">Tachykinin family protein</fullName>
    </recommendedName>
</protein>
<dbReference type="PANTHER" id="PTHR37540:SF5">
    <property type="entry name" value="TRANSCRIPTION FACTOR DOMAIN-CONTAINING PROTEIN"/>
    <property type="match status" value="1"/>
</dbReference>
<dbReference type="STRING" id="1367422.A0A178ZDL6"/>
<dbReference type="RefSeq" id="XP_018690630.1">
    <property type="nucleotide sequence ID" value="XM_018839509.1"/>
</dbReference>
<organism evidence="2 3">
    <name type="scientific">Fonsecaea erecta</name>
    <dbReference type="NCBI Taxonomy" id="1367422"/>
    <lineage>
        <taxon>Eukaryota</taxon>
        <taxon>Fungi</taxon>
        <taxon>Dikarya</taxon>
        <taxon>Ascomycota</taxon>
        <taxon>Pezizomycotina</taxon>
        <taxon>Eurotiomycetes</taxon>
        <taxon>Chaetothyriomycetidae</taxon>
        <taxon>Chaetothyriales</taxon>
        <taxon>Herpotrichiellaceae</taxon>
        <taxon>Fonsecaea</taxon>
    </lineage>
</organism>
<dbReference type="PANTHER" id="PTHR37540">
    <property type="entry name" value="TRANSCRIPTION FACTOR (ACR-2), PUTATIVE-RELATED-RELATED"/>
    <property type="match status" value="1"/>
</dbReference>
<accession>A0A178ZDL6</accession>
<gene>
    <name evidence="2" type="ORF">AYL99_08001</name>
</gene>
<feature type="compositionally biased region" description="Low complexity" evidence="1">
    <location>
        <begin position="47"/>
        <end position="60"/>
    </location>
</feature>
<evidence type="ECO:0000313" key="2">
    <source>
        <dbReference type="EMBL" id="OAP57263.1"/>
    </source>
</evidence>
<dbReference type="Pfam" id="PF11951">
    <property type="entry name" value="Fungal_trans_2"/>
    <property type="match status" value="1"/>
</dbReference>
<dbReference type="AlphaFoldDB" id="A0A178ZDL6"/>
<feature type="compositionally biased region" description="Acidic residues" evidence="1">
    <location>
        <begin position="109"/>
        <end position="118"/>
    </location>
</feature>
<sequence>MSPPQRYSFVNARPQTKAEKRQTRTAIRSHIGRWTQENQQKIEGTKSAAGASASASASERSSPELSRTDSLSPAESAQSRSQRRPSRVKVAKAGDTDSSSSTSNVDQDSTSDDVDDDTGLTVTAPSHLHQGLSPAAAGPSRRPYVQVLGSAVLDPFQTYPSTFPSTLISQCHEYSLQVVWPGLTPRPLSGSESAAIKGWFPMALNDPVALHSLLFGALSHKRLNLLGGAVSPDDPAVTHLERDMRRCEAETITLINKALRDPNNAITDAVIVSVLAMATNAWDLTLQRFQTQPATQPVFDPLLKSLQWLDVYGLLSAHPVHAAGLVQLVALRGGLKNIETTGLAAIISYSGVIQASRTLTQPVFPFVPLTDDGDRTATLWGMLGMRPSELRDEFTYSSLFDLGLTTDLAVVWVAMQRYEHGVEMFVDGALPDLDLARLCDRRNLIQHTLLSLPSHIDLPSAARSQPIYEPTRLAILIYSLTVIFPIPAQTAPITILTRQLKTALRESDMRSSWSSSHQAQRLLMWILVIGGVAARDVPEERLWFIAALGRLSAQLGIKRFEDLKKTVLKRILWLDRACDDAGKRLWAEILELGG</sequence>
<feature type="compositionally biased region" description="Low complexity" evidence="1">
    <location>
        <begin position="96"/>
        <end position="108"/>
    </location>
</feature>
<feature type="compositionally biased region" description="Basic residues" evidence="1">
    <location>
        <begin position="81"/>
        <end position="90"/>
    </location>
</feature>
<evidence type="ECO:0008006" key="4">
    <source>
        <dbReference type="Google" id="ProtNLM"/>
    </source>
</evidence>
<dbReference type="OrthoDB" id="3469466at2759"/>
<dbReference type="InterPro" id="IPR021858">
    <property type="entry name" value="Fun_TF"/>
</dbReference>
<comment type="caution">
    <text evidence="2">The sequence shown here is derived from an EMBL/GenBank/DDBJ whole genome shotgun (WGS) entry which is preliminary data.</text>
</comment>
<reference evidence="2 3" key="1">
    <citation type="submission" date="2016-04" db="EMBL/GenBank/DDBJ databases">
        <title>Draft genome of Fonsecaea erecta CBS 125763.</title>
        <authorList>
            <person name="Weiss V.A."/>
            <person name="Vicente V.A."/>
            <person name="Raittz R.T."/>
            <person name="Moreno L.F."/>
            <person name="De Souza E.M."/>
            <person name="Pedrosa F.O."/>
            <person name="Steffens M.B."/>
            <person name="Faoro H."/>
            <person name="Tadra-Sfeir M.Z."/>
            <person name="Najafzadeh M.J."/>
            <person name="Felipe M.S."/>
            <person name="Teixeira M."/>
            <person name="Sun J."/>
            <person name="Xi L."/>
            <person name="Gomes R."/>
            <person name="De Azevedo C.M."/>
            <person name="Salgado C.G."/>
            <person name="Da Silva M.B."/>
            <person name="Nascimento M.F."/>
            <person name="Queiroz-Telles F."/>
            <person name="Attili D.S."/>
            <person name="Gorbushina A."/>
        </authorList>
    </citation>
    <scope>NUCLEOTIDE SEQUENCE [LARGE SCALE GENOMIC DNA]</scope>
    <source>
        <strain evidence="2 3">CBS 125763</strain>
    </source>
</reference>
<dbReference type="Proteomes" id="UP000078343">
    <property type="component" value="Unassembled WGS sequence"/>
</dbReference>
<evidence type="ECO:0000256" key="1">
    <source>
        <dbReference type="SAM" id="MobiDB-lite"/>
    </source>
</evidence>